<dbReference type="InterPro" id="IPR001810">
    <property type="entry name" value="F-box_dom"/>
</dbReference>
<feature type="domain" description="F-box" evidence="1">
    <location>
        <begin position="37"/>
        <end position="84"/>
    </location>
</feature>
<accession>A0A3N4IAP9</accession>
<dbReference type="Pfam" id="PF12937">
    <property type="entry name" value="F-box-like"/>
    <property type="match status" value="1"/>
</dbReference>
<organism evidence="2 3">
    <name type="scientific">Ascobolus immersus RN42</name>
    <dbReference type="NCBI Taxonomy" id="1160509"/>
    <lineage>
        <taxon>Eukaryota</taxon>
        <taxon>Fungi</taxon>
        <taxon>Dikarya</taxon>
        <taxon>Ascomycota</taxon>
        <taxon>Pezizomycotina</taxon>
        <taxon>Pezizomycetes</taxon>
        <taxon>Pezizales</taxon>
        <taxon>Ascobolaceae</taxon>
        <taxon>Ascobolus</taxon>
    </lineage>
</organism>
<dbReference type="SUPFAM" id="SSF81383">
    <property type="entry name" value="F-box domain"/>
    <property type="match status" value="1"/>
</dbReference>
<dbReference type="InterPro" id="IPR036047">
    <property type="entry name" value="F-box-like_dom_sf"/>
</dbReference>
<sequence length="249" mass="29351">MPAPQSRRPRTQTHHYLALRHKYHQLQQTWDETHPHTPTLHTLPTELLINILHHLDSPESFFALASTYSRFYTLTTDTLVQRKFATQWFRTNLTEPNSDTALVSFLLEKARDKPRDLFRSGSWGGNESLEHILPWSPRRYWAYYQKFEETAQDSPERGLVEAVLAYGLLGALQEFHELGREFGGVKEEGKKRSGSARARLEAEVRRRRRERWERMEEFVGFWRGKMEREVREEVGVDTVGGESEVEYYL</sequence>
<reference evidence="2 3" key="1">
    <citation type="journal article" date="2018" name="Nat. Ecol. Evol.">
        <title>Pezizomycetes genomes reveal the molecular basis of ectomycorrhizal truffle lifestyle.</title>
        <authorList>
            <person name="Murat C."/>
            <person name="Payen T."/>
            <person name="Noel B."/>
            <person name="Kuo A."/>
            <person name="Morin E."/>
            <person name="Chen J."/>
            <person name="Kohler A."/>
            <person name="Krizsan K."/>
            <person name="Balestrini R."/>
            <person name="Da Silva C."/>
            <person name="Montanini B."/>
            <person name="Hainaut M."/>
            <person name="Levati E."/>
            <person name="Barry K.W."/>
            <person name="Belfiori B."/>
            <person name="Cichocki N."/>
            <person name="Clum A."/>
            <person name="Dockter R.B."/>
            <person name="Fauchery L."/>
            <person name="Guy J."/>
            <person name="Iotti M."/>
            <person name="Le Tacon F."/>
            <person name="Lindquist E.A."/>
            <person name="Lipzen A."/>
            <person name="Malagnac F."/>
            <person name="Mello A."/>
            <person name="Molinier V."/>
            <person name="Miyauchi S."/>
            <person name="Poulain J."/>
            <person name="Riccioni C."/>
            <person name="Rubini A."/>
            <person name="Sitrit Y."/>
            <person name="Splivallo R."/>
            <person name="Traeger S."/>
            <person name="Wang M."/>
            <person name="Zifcakova L."/>
            <person name="Wipf D."/>
            <person name="Zambonelli A."/>
            <person name="Paolocci F."/>
            <person name="Nowrousian M."/>
            <person name="Ottonello S."/>
            <person name="Baldrian P."/>
            <person name="Spatafora J.W."/>
            <person name="Henrissat B."/>
            <person name="Nagy L.G."/>
            <person name="Aury J.M."/>
            <person name="Wincker P."/>
            <person name="Grigoriev I.V."/>
            <person name="Bonfante P."/>
            <person name="Martin F.M."/>
        </authorList>
    </citation>
    <scope>NUCLEOTIDE SEQUENCE [LARGE SCALE GENOMIC DNA]</scope>
    <source>
        <strain evidence="2 3">RN42</strain>
    </source>
</reference>
<evidence type="ECO:0000259" key="1">
    <source>
        <dbReference type="PROSITE" id="PS50181"/>
    </source>
</evidence>
<dbReference type="Proteomes" id="UP000275078">
    <property type="component" value="Unassembled WGS sequence"/>
</dbReference>
<keyword evidence="3" id="KW-1185">Reference proteome</keyword>
<protein>
    <recommendedName>
        <fullName evidence="1">F-box domain-containing protein</fullName>
    </recommendedName>
</protein>
<dbReference type="AlphaFoldDB" id="A0A3N4IAP9"/>
<gene>
    <name evidence="2" type="ORF">BJ508DRAFT_343195</name>
</gene>
<proteinExistence type="predicted"/>
<evidence type="ECO:0000313" key="3">
    <source>
        <dbReference type="Proteomes" id="UP000275078"/>
    </source>
</evidence>
<dbReference type="PROSITE" id="PS50181">
    <property type="entry name" value="FBOX"/>
    <property type="match status" value="1"/>
</dbReference>
<dbReference type="EMBL" id="ML119666">
    <property type="protein sequence ID" value="RPA83165.1"/>
    <property type="molecule type" value="Genomic_DNA"/>
</dbReference>
<dbReference type="CDD" id="cd09917">
    <property type="entry name" value="F-box_SF"/>
    <property type="match status" value="1"/>
</dbReference>
<evidence type="ECO:0000313" key="2">
    <source>
        <dbReference type="EMBL" id="RPA83165.1"/>
    </source>
</evidence>
<name>A0A3N4IAP9_ASCIM</name>